<dbReference type="Pfam" id="PF13377">
    <property type="entry name" value="Peripla_BP_3"/>
    <property type="match status" value="1"/>
</dbReference>
<dbReference type="GO" id="GO:0003677">
    <property type="term" value="F:DNA binding"/>
    <property type="evidence" value="ECO:0007669"/>
    <property type="project" value="UniProtKB-KW"/>
</dbReference>
<dbReference type="Gene3D" id="3.40.50.2300">
    <property type="match status" value="2"/>
</dbReference>
<protein>
    <submittedName>
        <fullName evidence="6">LacI family DNA-binding transcriptional regulator</fullName>
    </submittedName>
</protein>
<keyword evidence="2 6" id="KW-0238">DNA-binding</keyword>
<dbReference type="Gene3D" id="1.10.260.40">
    <property type="entry name" value="lambda repressor-like DNA-binding domains"/>
    <property type="match status" value="1"/>
</dbReference>
<reference evidence="6" key="1">
    <citation type="submission" date="2023-03" db="EMBL/GenBank/DDBJ databases">
        <title>MT1 and MT2 Draft Genomes of Novel Species.</title>
        <authorList>
            <person name="Venkateswaran K."/>
        </authorList>
    </citation>
    <scope>NUCLEOTIDE SEQUENCE</scope>
    <source>
        <strain evidence="6">F6_8S_P_1A</strain>
    </source>
</reference>
<dbReference type="InterPro" id="IPR010982">
    <property type="entry name" value="Lambda_DNA-bd_dom_sf"/>
</dbReference>
<name>A0ABT8J3A1_9MICO</name>
<keyword evidence="3" id="KW-0804">Transcription</keyword>
<keyword evidence="1" id="KW-0805">Transcription regulation</keyword>
<dbReference type="SUPFAM" id="SSF47413">
    <property type="entry name" value="lambda repressor-like DNA-binding domains"/>
    <property type="match status" value="1"/>
</dbReference>
<dbReference type="Pfam" id="PF00356">
    <property type="entry name" value="LacI"/>
    <property type="match status" value="1"/>
</dbReference>
<dbReference type="InterPro" id="IPR046335">
    <property type="entry name" value="LacI/GalR-like_sensor"/>
</dbReference>
<dbReference type="PROSITE" id="PS50932">
    <property type="entry name" value="HTH_LACI_2"/>
    <property type="match status" value="1"/>
</dbReference>
<feature type="domain" description="HTH lacI-type" evidence="5">
    <location>
        <begin position="36"/>
        <end position="90"/>
    </location>
</feature>
<evidence type="ECO:0000259" key="5">
    <source>
        <dbReference type="PROSITE" id="PS50932"/>
    </source>
</evidence>
<keyword evidence="7" id="KW-1185">Reference proteome</keyword>
<evidence type="ECO:0000256" key="1">
    <source>
        <dbReference type="ARBA" id="ARBA00023015"/>
    </source>
</evidence>
<evidence type="ECO:0000256" key="2">
    <source>
        <dbReference type="ARBA" id="ARBA00023125"/>
    </source>
</evidence>
<evidence type="ECO:0000256" key="4">
    <source>
        <dbReference type="SAM" id="MobiDB-lite"/>
    </source>
</evidence>
<dbReference type="CDD" id="cd01392">
    <property type="entry name" value="HTH_LacI"/>
    <property type="match status" value="1"/>
</dbReference>
<proteinExistence type="predicted"/>
<evidence type="ECO:0000313" key="7">
    <source>
        <dbReference type="Proteomes" id="UP001174210"/>
    </source>
</evidence>
<organism evidence="6 7">
    <name type="scientific">Leifsonia virtsii</name>
    <dbReference type="NCBI Taxonomy" id="3035915"/>
    <lineage>
        <taxon>Bacteria</taxon>
        <taxon>Bacillati</taxon>
        <taxon>Actinomycetota</taxon>
        <taxon>Actinomycetes</taxon>
        <taxon>Micrococcales</taxon>
        <taxon>Microbacteriaceae</taxon>
        <taxon>Leifsonia</taxon>
    </lineage>
</organism>
<evidence type="ECO:0000256" key="3">
    <source>
        <dbReference type="ARBA" id="ARBA00023163"/>
    </source>
</evidence>
<feature type="region of interest" description="Disordered" evidence="4">
    <location>
        <begin position="1"/>
        <end position="35"/>
    </location>
</feature>
<dbReference type="SMART" id="SM00354">
    <property type="entry name" value="HTH_LACI"/>
    <property type="match status" value="1"/>
</dbReference>
<dbReference type="RefSeq" id="WP_301220402.1">
    <property type="nucleotide sequence ID" value="NZ_JAROCB010000005.1"/>
</dbReference>
<dbReference type="Proteomes" id="UP001174210">
    <property type="component" value="Unassembled WGS sequence"/>
</dbReference>
<dbReference type="SUPFAM" id="SSF53822">
    <property type="entry name" value="Periplasmic binding protein-like I"/>
    <property type="match status" value="1"/>
</dbReference>
<accession>A0ABT8J3A1</accession>
<dbReference type="InterPro" id="IPR000843">
    <property type="entry name" value="HTH_LacI"/>
</dbReference>
<dbReference type="EMBL" id="JAROCB010000005">
    <property type="protein sequence ID" value="MDN4599057.1"/>
    <property type="molecule type" value="Genomic_DNA"/>
</dbReference>
<sequence>MGRGGLNGGAAGPGPGSGLGSDPAAGSSPPPGERPVTIADVAARARVSKSAVSFVFNGRRGLSADTQARIVRAAEDLGWTPNARARALARRRPRSVGLVIRLDGEDAGPWTDVVGFLEGLGGALASGGTALVVRAVSSAVDEEEAYAVFADESQVDVVLVGALGTGEGVPAVLTRSGLPFVVAAPAPAAAAVADREERARLAVRHLAALGHGRIALVAGERAPFDAFAEEARLLGVEIVPRPLPDSSPVAAEEVTAALVAGTSPPTAIVYETALLAVAGLRTAVALGLSVPARLSVVGLDNDPVAASTTPTLTTVKRDEAAWGRDCARLLFASIDGDRPGIAALPRAELVVRGSTSPPPSPLRHERTP</sequence>
<feature type="compositionally biased region" description="Gly residues" evidence="4">
    <location>
        <begin position="1"/>
        <end position="19"/>
    </location>
</feature>
<evidence type="ECO:0000313" key="6">
    <source>
        <dbReference type="EMBL" id="MDN4599057.1"/>
    </source>
</evidence>
<dbReference type="PANTHER" id="PTHR30146:SF155">
    <property type="entry name" value="ALANINE RACEMASE"/>
    <property type="match status" value="1"/>
</dbReference>
<gene>
    <name evidence="6" type="ORF">P5G59_18040</name>
</gene>
<dbReference type="InterPro" id="IPR028082">
    <property type="entry name" value="Peripla_BP_I"/>
</dbReference>
<dbReference type="PANTHER" id="PTHR30146">
    <property type="entry name" value="LACI-RELATED TRANSCRIPTIONAL REPRESSOR"/>
    <property type="match status" value="1"/>
</dbReference>
<comment type="caution">
    <text evidence="6">The sequence shown here is derived from an EMBL/GenBank/DDBJ whole genome shotgun (WGS) entry which is preliminary data.</text>
</comment>